<dbReference type="Proteomes" id="UP000675920">
    <property type="component" value="Unplaced"/>
</dbReference>
<dbReference type="InterPro" id="IPR050465">
    <property type="entry name" value="UPF0194_transport"/>
</dbReference>
<name>A0A8B6X6B4_9BURK</name>
<evidence type="ECO:0000256" key="2">
    <source>
        <dbReference type="ARBA" id="ARBA00023054"/>
    </source>
</evidence>
<reference evidence="4" key="1">
    <citation type="journal article" date="2020" name="Future Microbiol.">
        <title>RND efflux pumps in Gram-negative bacteria; regulation, structure and role in antibiotic resistance.</title>
        <authorList>
            <person name="Colclough A.L."/>
            <person name="Alav I."/>
            <person name="Whittle E.E."/>
            <person name="Pugh H.L."/>
            <person name="Darby E.M."/>
            <person name="Legood S.W."/>
            <person name="McNeil H.E."/>
            <person name="Blair J.M."/>
        </authorList>
    </citation>
    <scope>NUCLEOTIDE SEQUENCE</scope>
</reference>
<organism evidence="3 4">
    <name type="scientific">Derxia gummosa DSM 723</name>
    <dbReference type="NCBI Taxonomy" id="1121388"/>
    <lineage>
        <taxon>Bacteria</taxon>
        <taxon>Pseudomonadati</taxon>
        <taxon>Pseudomonadota</taxon>
        <taxon>Betaproteobacteria</taxon>
        <taxon>Burkholderiales</taxon>
        <taxon>Alcaligenaceae</taxon>
        <taxon>Derxia</taxon>
    </lineage>
</organism>
<evidence type="ECO:0000313" key="3">
    <source>
        <dbReference type="Proteomes" id="UP000675920"/>
    </source>
</evidence>
<reference evidence="4" key="2">
    <citation type="submission" date="2025-08" db="UniProtKB">
        <authorList>
            <consortium name="RefSeq"/>
        </authorList>
    </citation>
    <scope>IDENTIFICATION</scope>
</reference>
<keyword evidence="2" id="KW-0175">Coiled coil</keyword>
<dbReference type="RefSeq" id="WP_028312145.1">
    <property type="nucleotide sequence ID" value="NZ_AXWS01000014.1"/>
</dbReference>
<dbReference type="OrthoDB" id="9763546at2"/>
<dbReference type="AlphaFoldDB" id="A0A8B6X6B4"/>
<dbReference type="GO" id="GO:0030313">
    <property type="term" value="C:cell envelope"/>
    <property type="evidence" value="ECO:0007669"/>
    <property type="project" value="UniProtKB-SubCell"/>
</dbReference>
<dbReference type="Gene3D" id="2.40.30.170">
    <property type="match status" value="1"/>
</dbReference>
<evidence type="ECO:0000256" key="1">
    <source>
        <dbReference type="ARBA" id="ARBA00004196"/>
    </source>
</evidence>
<sequence>MNAADQRAPAATDRARELATLVLLMRRAREADAEDALGFVIVNETQRLLPYRQAALWRDGAIGALGRVSALSGLAETDPTAPYVQWLGTLFRALPRAGMAAADGLPAGGAVKAAAPGAMPATGAPGAMAAPGVPGATSGGTAAPPRALALSAASLPPDLAADWPHWLPAHALWLRLDPPGRFGTGALLLARDEPFTEAELPLATELANAYAHAQSRFAPQRGWRERAGDWIGAGRRRRWLIAAAVAIACMPVRMTVLARGEVVPEEPFLVRAPLTGVIDRIDVLPNQRVAAGAPLFGLDATALAGQTALARRAREAAEEAWRQSAQRAVTDDKGKLDMALDRARLDEKAIEAETTARQLDRLSVTAARAGVVVFSDRDDWVGRAVQVGEKVMTLADPAHVELAAWLPASESIRVAPGTRLTLYPNAAPGESYSATVTRVAWRAEPGEDGVLAFRLQARFDDGETPPRIGQVGTARVHGDWAPLAWFALRRPLTVARQWLGL</sequence>
<accession>A0A8B6X6B4</accession>
<comment type="subcellular location">
    <subcellularLocation>
        <location evidence="1">Cell envelope</location>
    </subcellularLocation>
</comment>
<protein>
    <submittedName>
        <fullName evidence="4">Efflux RND transporter periplasmic adaptor subunit</fullName>
    </submittedName>
</protein>
<keyword evidence="3" id="KW-1185">Reference proteome</keyword>
<evidence type="ECO:0000313" key="4">
    <source>
        <dbReference type="RefSeq" id="WP_028312145.1"/>
    </source>
</evidence>
<dbReference type="PANTHER" id="PTHR32347">
    <property type="entry name" value="EFFLUX SYSTEM COMPONENT YKNX-RELATED"/>
    <property type="match status" value="1"/>
</dbReference>
<proteinExistence type="predicted"/>
<dbReference type="PANTHER" id="PTHR32347:SF23">
    <property type="entry name" value="BLL5650 PROTEIN"/>
    <property type="match status" value="1"/>
</dbReference>